<dbReference type="OrthoDB" id="8191635at2759"/>
<reference evidence="1" key="2">
    <citation type="submission" date="2017-10" db="EMBL/GenBank/DDBJ databases">
        <title>Ladona fulva Genome sequencing and assembly.</title>
        <authorList>
            <person name="Murali S."/>
            <person name="Richards S."/>
            <person name="Bandaranaike D."/>
            <person name="Bellair M."/>
            <person name="Blankenburg K."/>
            <person name="Chao H."/>
            <person name="Dinh H."/>
            <person name="Doddapaneni H."/>
            <person name="Dugan-Rocha S."/>
            <person name="Elkadiri S."/>
            <person name="Gnanaolivu R."/>
            <person name="Hernandez B."/>
            <person name="Skinner E."/>
            <person name="Javaid M."/>
            <person name="Lee S."/>
            <person name="Li M."/>
            <person name="Ming W."/>
            <person name="Munidasa M."/>
            <person name="Muniz J."/>
            <person name="Nguyen L."/>
            <person name="Hughes D."/>
            <person name="Osuji N."/>
            <person name="Pu L.-L."/>
            <person name="Puazo M."/>
            <person name="Qu C."/>
            <person name="Quiroz J."/>
            <person name="Raj R."/>
            <person name="Weissenberger G."/>
            <person name="Xin Y."/>
            <person name="Zou X."/>
            <person name="Han Y."/>
            <person name="Worley K."/>
            <person name="Muzny D."/>
            <person name="Gibbs R."/>
        </authorList>
    </citation>
    <scope>NUCLEOTIDE SEQUENCE</scope>
    <source>
        <strain evidence="1">Sampled in the wild</strain>
    </source>
</reference>
<evidence type="ECO:0000313" key="1">
    <source>
        <dbReference type="EMBL" id="KAG8235083.1"/>
    </source>
</evidence>
<proteinExistence type="predicted"/>
<dbReference type="AlphaFoldDB" id="A0A8K0P7N0"/>
<organism evidence="1 2">
    <name type="scientific">Ladona fulva</name>
    <name type="common">Scarce chaser dragonfly</name>
    <name type="synonym">Libellula fulva</name>
    <dbReference type="NCBI Taxonomy" id="123851"/>
    <lineage>
        <taxon>Eukaryota</taxon>
        <taxon>Metazoa</taxon>
        <taxon>Ecdysozoa</taxon>
        <taxon>Arthropoda</taxon>
        <taxon>Hexapoda</taxon>
        <taxon>Insecta</taxon>
        <taxon>Pterygota</taxon>
        <taxon>Palaeoptera</taxon>
        <taxon>Odonata</taxon>
        <taxon>Epiprocta</taxon>
        <taxon>Anisoptera</taxon>
        <taxon>Libelluloidea</taxon>
        <taxon>Libellulidae</taxon>
        <taxon>Ladona</taxon>
    </lineage>
</organism>
<accession>A0A8K0P7N0</accession>
<name>A0A8K0P7N0_LADFU</name>
<reference evidence="1" key="1">
    <citation type="submission" date="2013-04" db="EMBL/GenBank/DDBJ databases">
        <authorList>
            <person name="Qu J."/>
            <person name="Murali S.C."/>
            <person name="Bandaranaike D."/>
            <person name="Bellair M."/>
            <person name="Blankenburg K."/>
            <person name="Chao H."/>
            <person name="Dinh H."/>
            <person name="Doddapaneni H."/>
            <person name="Downs B."/>
            <person name="Dugan-Rocha S."/>
            <person name="Elkadiri S."/>
            <person name="Gnanaolivu R.D."/>
            <person name="Hernandez B."/>
            <person name="Javaid M."/>
            <person name="Jayaseelan J.C."/>
            <person name="Lee S."/>
            <person name="Li M."/>
            <person name="Ming W."/>
            <person name="Munidasa M."/>
            <person name="Muniz J."/>
            <person name="Nguyen L."/>
            <person name="Ongeri F."/>
            <person name="Osuji N."/>
            <person name="Pu L.-L."/>
            <person name="Puazo M."/>
            <person name="Qu C."/>
            <person name="Quiroz J."/>
            <person name="Raj R."/>
            <person name="Weissenberger G."/>
            <person name="Xin Y."/>
            <person name="Zou X."/>
            <person name="Han Y."/>
            <person name="Richards S."/>
            <person name="Worley K."/>
            <person name="Muzny D."/>
            <person name="Gibbs R."/>
        </authorList>
    </citation>
    <scope>NUCLEOTIDE SEQUENCE</scope>
    <source>
        <strain evidence="1">Sampled in the wild</strain>
    </source>
</reference>
<sequence length="75" mass="7988">MAYSVAEFSALGLSYSDITSSIYDSNYDVADPSVLIKKSQEIDSLDVCSCGVKDVIVLAEFSEIKGPLPIVSVPP</sequence>
<feature type="non-terminal residue" evidence="1">
    <location>
        <position position="75"/>
    </location>
</feature>
<comment type="caution">
    <text evidence="1">The sequence shown here is derived from an EMBL/GenBank/DDBJ whole genome shotgun (WGS) entry which is preliminary data.</text>
</comment>
<dbReference type="EMBL" id="KZ308873">
    <property type="protein sequence ID" value="KAG8235083.1"/>
    <property type="molecule type" value="Genomic_DNA"/>
</dbReference>
<dbReference type="Proteomes" id="UP000792457">
    <property type="component" value="Unassembled WGS sequence"/>
</dbReference>
<protein>
    <submittedName>
        <fullName evidence="1">Uncharacterized protein</fullName>
    </submittedName>
</protein>
<evidence type="ECO:0000313" key="2">
    <source>
        <dbReference type="Proteomes" id="UP000792457"/>
    </source>
</evidence>
<gene>
    <name evidence="1" type="ORF">J437_LFUL010932</name>
</gene>
<keyword evidence="2" id="KW-1185">Reference proteome</keyword>